<evidence type="ECO:0000313" key="4">
    <source>
        <dbReference type="Proteomes" id="UP000199062"/>
    </source>
</evidence>
<dbReference type="OrthoDB" id="36515at2157"/>
<gene>
    <name evidence="3" type="ORF">SAMN05216559_2101</name>
</gene>
<feature type="domain" description="DUF8155" evidence="2">
    <location>
        <begin position="147"/>
        <end position="278"/>
    </location>
</feature>
<accession>A0A1I6L5V8</accession>
<feature type="domain" description="DUF8155" evidence="1">
    <location>
        <begin position="7"/>
        <end position="141"/>
    </location>
</feature>
<dbReference type="EMBL" id="FOZK01000002">
    <property type="protein sequence ID" value="SFR98797.1"/>
    <property type="molecule type" value="Genomic_DNA"/>
</dbReference>
<dbReference type="InterPro" id="IPR058468">
    <property type="entry name" value="DUF8155_N"/>
</dbReference>
<dbReference type="InterPro" id="IPR011055">
    <property type="entry name" value="Dup_hybrid_motif"/>
</dbReference>
<sequence>MPESPVTLHTEVLDQYQRFSLYNSPFVAHDDGRAIDLYPEGETAPSPVAGEIVDVKRVRAPPKAYAAEHDWLVLVDTGEYVARILHVDPTVEPGDSVGFGDPLGRLVRAGFFAPWVPNHVHLEFRDSGVDHYRASGSERLTVAVDVEPLPWDGTGTVVETGDTWARLDEPAHPAPGERFVGLANGLGAGSDAGVLDGGLSHYDSGGLLFGHDGSRVAVAGNEVGTARGRNVDWHDVDVLANGDPVTGIALFCARDSFGVKLVGEAVDLTVGEAVTVSVVDHSSP</sequence>
<organism evidence="3 4">
    <name type="scientific">Halomicrobium zhouii</name>
    <dbReference type="NCBI Taxonomy" id="767519"/>
    <lineage>
        <taxon>Archaea</taxon>
        <taxon>Methanobacteriati</taxon>
        <taxon>Methanobacteriota</taxon>
        <taxon>Stenosarchaea group</taxon>
        <taxon>Halobacteria</taxon>
        <taxon>Halobacteriales</taxon>
        <taxon>Haloarculaceae</taxon>
        <taxon>Halomicrobium</taxon>
    </lineage>
</organism>
<dbReference type="AlphaFoldDB" id="A0A1I6L5V8"/>
<evidence type="ECO:0000313" key="3">
    <source>
        <dbReference type="EMBL" id="SFR98797.1"/>
    </source>
</evidence>
<proteinExistence type="predicted"/>
<protein>
    <recommendedName>
        <fullName evidence="5">Peptidase family M23</fullName>
    </recommendedName>
</protein>
<dbReference type="Pfam" id="PF26482">
    <property type="entry name" value="DUF8155"/>
    <property type="match status" value="1"/>
</dbReference>
<evidence type="ECO:0000259" key="2">
    <source>
        <dbReference type="Pfam" id="PF26483"/>
    </source>
</evidence>
<keyword evidence="4" id="KW-1185">Reference proteome</keyword>
<dbReference type="Pfam" id="PF26483">
    <property type="entry name" value="DUF8155_C"/>
    <property type="match status" value="1"/>
</dbReference>
<dbReference type="RefSeq" id="WP_089816494.1">
    <property type="nucleotide sequence ID" value="NZ_FOZK01000002.1"/>
</dbReference>
<name>A0A1I6L5V8_9EURY</name>
<dbReference type="Proteomes" id="UP000199062">
    <property type="component" value="Unassembled WGS sequence"/>
</dbReference>
<dbReference type="InterPro" id="IPR058817">
    <property type="entry name" value="DUF8155_C"/>
</dbReference>
<reference evidence="3 4" key="1">
    <citation type="submission" date="2016-10" db="EMBL/GenBank/DDBJ databases">
        <authorList>
            <person name="de Groot N.N."/>
        </authorList>
    </citation>
    <scope>NUCLEOTIDE SEQUENCE [LARGE SCALE GENOMIC DNA]</scope>
    <source>
        <strain evidence="3 4">CGMCC 1.10457</strain>
    </source>
</reference>
<dbReference type="Gene3D" id="2.70.70.10">
    <property type="entry name" value="Glucose Permease (Domain IIA)"/>
    <property type="match status" value="1"/>
</dbReference>
<evidence type="ECO:0000259" key="1">
    <source>
        <dbReference type="Pfam" id="PF26482"/>
    </source>
</evidence>
<evidence type="ECO:0008006" key="5">
    <source>
        <dbReference type="Google" id="ProtNLM"/>
    </source>
</evidence>